<dbReference type="Pfam" id="PF00687">
    <property type="entry name" value="Ribosomal_L1"/>
    <property type="match status" value="1"/>
</dbReference>
<evidence type="ECO:0000256" key="2">
    <source>
        <dbReference type="ARBA" id="ARBA00022980"/>
    </source>
</evidence>
<protein>
    <submittedName>
        <fullName evidence="5">Ribosomal protein L1-like protein</fullName>
    </submittedName>
</protein>
<dbReference type="PANTHER" id="PTHR36427">
    <property type="entry name" value="54S RIBOSOMAL PROTEIN L1, MITOCHONDRIAL"/>
    <property type="match status" value="1"/>
</dbReference>
<dbReference type="SUPFAM" id="SSF56808">
    <property type="entry name" value="Ribosomal protein L1"/>
    <property type="match status" value="1"/>
</dbReference>
<keyword evidence="2 5" id="KW-0689">Ribosomal protein</keyword>
<sequence length="304" mass="33322">MASTTQCIASLARLSLAPPARRTAVSTIPSFLLPGAISSSVRYAGGGGGGMRSKRVKKKKTHKTYRSPDLRPMEQYSLCDAMRYLRAFEVGNPPSSVKYDVAVKFKSGKNGPILRDRIRLPFEVKSDTRIAVICPEDHPMRTEALDLGAVAVGEESIFQSIRDGNFDFNKLICHVDSEPALKKANVARILGPRGLMPNKRFNTITYDVKKAMDDMVGATEFRERDRVVRVAIGQLGFTPKMLAENLKVLMEKLKQDADAIADTGHTKVLEEVVLGSTHGPGFSLDGKLNPTLDGVPIEHLQSPM</sequence>
<keyword evidence="6" id="KW-1185">Reference proteome</keyword>
<dbReference type="AlphaFoldDB" id="A0AA40F6E3"/>
<evidence type="ECO:0000313" key="5">
    <source>
        <dbReference type="EMBL" id="KAK0751916.1"/>
    </source>
</evidence>
<organism evidence="5 6">
    <name type="scientific">Schizothecium vesticola</name>
    <dbReference type="NCBI Taxonomy" id="314040"/>
    <lineage>
        <taxon>Eukaryota</taxon>
        <taxon>Fungi</taxon>
        <taxon>Dikarya</taxon>
        <taxon>Ascomycota</taxon>
        <taxon>Pezizomycotina</taxon>
        <taxon>Sordariomycetes</taxon>
        <taxon>Sordariomycetidae</taxon>
        <taxon>Sordariales</taxon>
        <taxon>Schizotheciaceae</taxon>
        <taxon>Schizothecium</taxon>
    </lineage>
</organism>
<dbReference type="EMBL" id="JAUKUD010000002">
    <property type="protein sequence ID" value="KAK0751916.1"/>
    <property type="molecule type" value="Genomic_DNA"/>
</dbReference>
<reference evidence="5" key="1">
    <citation type="submission" date="2023-06" db="EMBL/GenBank/DDBJ databases">
        <title>Genome-scale phylogeny and comparative genomics of the fungal order Sordariales.</title>
        <authorList>
            <consortium name="Lawrence Berkeley National Laboratory"/>
            <person name="Hensen N."/>
            <person name="Bonometti L."/>
            <person name="Westerberg I."/>
            <person name="Brannstrom I.O."/>
            <person name="Guillou S."/>
            <person name="Cros-Aarteil S."/>
            <person name="Calhoun S."/>
            <person name="Haridas S."/>
            <person name="Kuo A."/>
            <person name="Mondo S."/>
            <person name="Pangilinan J."/>
            <person name="Riley R."/>
            <person name="LaButti K."/>
            <person name="Andreopoulos B."/>
            <person name="Lipzen A."/>
            <person name="Chen C."/>
            <person name="Yanf M."/>
            <person name="Daum C."/>
            <person name="Ng V."/>
            <person name="Clum A."/>
            <person name="Steindorff A."/>
            <person name="Ohm R."/>
            <person name="Martin F."/>
            <person name="Silar P."/>
            <person name="Natvig D."/>
            <person name="Lalanne C."/>
            <person name="Gautier V."/>
            <person name="Ament-velasquez S.L."/>
            <person name="Kruys A."/>
            <person name="Hutchinson M.I."/>
            <person name="Powell A.J."/>
            <person name="Barry K."/>
            <person name="Miller A.N."/>
            <person name="Grigoriev I.V."/>
            <person name="Debuchy R."/>
            <person name="Gladieux P."/>
            <person name="Thoren M.H."/>
            <person name="Johannesson H."/>
        </authorList>
    </citation>
    <scope>NUCLEOTIDE SEQUENCE</scope>
    <source>
        <strain evidence="5">SMH3187-1</strain>
    </source>
</reference>
<dbReference type="InterPro" id="IPR028364">
    <property type="entry name" value="Ribosomal_uL1/biogenesis"/>
</dbReference>
<feature type="compositionally biased region" description="Basic residues" evidence="4">
    <location>
        <begin position="52"/>
        <end position="64"/>
    </location>
</feature>
<feature type="region of interest" description="Disordered" evidence="4">
    <location>
        <begin position="44"/>
        <end position="64"/>
    </location>
</feature>
<dbReference type="GO" id="GO:0003735">
    <property type="term" value="F:structural constituent of ribosome"/>
    <property type="evidence" value="ECO:0007669"/>
    <property type="project" value="TreeGrafter"/>
</dbReference>
<proteinExistence type="inferred from homology"/>
<dbReference type="CDD" id="cd00403">
    <property type="entry name" value="Ribosomal_L1"/>
    <property type="match status" value="1"/>
</dbReference>
<accession>A0AA40F6E3</accession>
<comment type="similarity">
    <text evidence="1">Belongs to the universal ribosomal protein uL1 family.</text>
</comment>
<evidence type="ECO:0000313" key="6">
    <source>
        <dbReference type="Proteomes" id="UP001172155"/>
    </source>
</evidence>
<dbReference type="Gene3D" id="3.40.50.790">
    <property type="match status" value="1"/>
</dbReference>
<dbReference type="GO" id="GO:0005762">
    <property type="term" value="C:mitochondrial large ribosomal subunit"/>
    <property type="evidence" value="ECO:0007669"/>
    <property type="project" value="TreeGrafter"/>
</dbReference>
<keyword evidence="3" id="KW-0687">Ribonucleoprotein</keyword>
<evidence type="ECO:0000256" key="3">
    <source>
        <dbReference type="ARBA" id="ARBA00023274"/>
    </source>
</evidence>
<comment type="caution">
    <text evidence="5">The sequence shown here is derived from an EMBL/GenBank/DDBJ whole genome shotgun (WGS) entry which is preliminary data.</text>
</comment>
<evidence type="ECO:0000256" key="1">
    <source>
        <dbReference type="ARBA" id="ARBA00010531"/>
    </source>
</evidence>
<dbReference type="PANTHER" id="PTHR36427:SF3">
    <property type="entry name" value="LARGE RIBOSOMAL SUBUNIT PROTEIN UL1M"/>
    <property type="match status" value="1"/>
</dbReference>
<dbReference type="Proteomes" id="UP001172155">
    <property type="component" value="Unassembled WGS sequence"/>
</dbReference>
<evidence type="ECO:0000256" key="4">
    <source>
        <dbReference type="SAM" id="MobiDB-lite"/>
    </source>
</evidence>
<dbReference type="Gene3D" id="3.30.190.20">
    <property type="match status" value="1"/>
</dbReference>
<gene>
    <name evidence="5" type="ORF">B0T18DRAFT_319664</name>
</gene>
<name>A0AA40F6E3_9PEZI</name>
<dbReference type="InterPro" id="IPR016095">
    <property type="entry name" value="Ribosomal_uL1_3-a/b-sand"/>
</dbReference>
<dbReference type="InterPro" id="IPR023674">
    <property type="entry name" value="Ribosomal_uL1-like"/>
</dbReference>